<evidence type="ECO:0000256" key="3">
    <source>
        <dbReference type="ARBA" id="ARBA00013194"/>
    </source>
</evidence>
<feature type="region of interest" description="Disordered" evidence="6">
    <location>
        <begin position="265"/>
        <end position="415"/>
    </location>
</feature>
<organism evidence="8 9">
    <name type="scientific">Abeliophyllum distichum</name>
    <dbReference type="NCBI Taxonomy" id="126358"/>
    <lineage>
        <taxon>Eukaryota</taxon>
        <taxon>Viridiplantae</taxon>
        <taxon>Streptophyta</taxon>
        <taxon>Embryophyta</taxon>
        <taxon>Tracheophyta</taxon>
        <taxon>Spermatophyta</taxon>
        <taxon>Magnoliopsida</taxon>
        <taxon>eudicotyledons</taxon>
        <taxon>Gunneridae</taxon>
        <taxon>Pentapetalae</taxon>
        <taxon>asterids</taxon>
        <taxon>lamiids</taxon>
        <taxon>Lamiales</taxon>
        <taxon>Oleaceae</taxon>
        <taxon>Forsythieae</taxon>
        <taxon>Abeliophyllum</taxon>
    </lineage>
</organism>
<feature type="compositionally biased region" description="Basic residues" evidence="6">
    <location>
        <begin position="298"/>
        <end position="314"/>
    </location>
</feature>
<dbReference type="InterPro" id="IPR029000">
    <property type="entry name" value="Cyclophilin-like_dom_sf"/>
</dbReference>
<comment type="caution">
    <text evidence="8">The sequence shown here is derived from an EMBL/GenBank/DDBJ whole genome shotgun (WGS) entry which is preliminary data.</text>
</comment>
<dbReference type="Proteomes" id="UP001604336">
    <property type="component" value="Unassembled WGS sequence"/>
</dbReference>
<comment type="catalytic activity">
    <reaction evidence="1">
        <text>[protein]-peptidylproline (omega=180) = [protein]-peptidylproline (omega=0)</text>
        <dbReference type="Rhea" id="RHEA:16237"/>
        <dbReference type="Rhea" id="RHEA-COMP:10747"/>
        <dbReference type="Rhea" id="RHEA-COMP:10748"/>
        <dbReference type="ChEBI" id="CHEBI:83833"/>
        <dbReference type="ChEBI" id="CHEBI:83834"/>
        <dbReference type="EC" id="5.2.1.8"/>
    </reaction>
</comment>
<proteinExistence type="inferred from homology"/>
<dbReference type="InterPro" id="IPR002130">
    <property type="entry name" value="Cyclophilin-type_PPIase_dom"/>
</dbReference>
<dbReference type="InterPro" id="IPR020892">
    <property type="entry name" value="Cyclophilin-type_PPIase_CS"/>
</dbReference>
<feature type="domain" description="PPIase cyclophilin-type" evidence="7">
    <location>
        <begin position="97"/>
        <end position="261"/>
    </location>
</feature>
<evidence type="ECO:0000259" key="7">
    <source>
        <dbReference type="PROSITE" id="PS50072"/>
    </source>
</evidence>
<dbReference type="SUPFAM" id="SSF50891">
    <property type="entry name" value="Cyclophilin-like"/>
    <property type="match status" value="1"/>
</dbReference>
<dbReference type="PANTHER" id="PTHR11071:SF447">
    <property type="entry name" value="PEPTIDYL-PROLYL CIS-TRANS ISOMERASE CYP63"/>
    <property type="match status" value="1"/>
</dbReference>
<reference evidence="9" key="1">
    <citation type="submission" date="2024-07" db="EMBL/GenBank/DDBJ databases">
        <title>Two chromosome-level genome assemblies of Korean endemic species Abeliophyllum distichum and Forsythia ovata (Oleaceae).</title>
        <authorList>
            <person name="Jang H."/>
        </authorList>
    </citation>
    <scope>NUCLEOTIDE SEQUENCE [LARGE SCALE GENOMIC DNA]</scope>
</reference>
<keyword evidence="9" id="KW-1185">Reference proteome</keyword>
<comment type="similarity">
    <text evidence="2">Belongs to the cyclophilin-type PPIase family.</text>
</comment>
<dbReference type="PRINTS" id="PR00153">
    <property type="entry name" value="CSAPPISMRASE"/>
</dbReference>
<dbReference type="FunFam" id="2.40.100.10:FF:000022">
    <property type="entry name" value="Peptidyl-prolyl cis-trans isomerase CYP95"/>
    <property type="match status" value="1"/>
</dbReference>
<dbReference type="CDD" id="cd01926">
    <property type="entry name" value="cyclophilin_ABH_like"/>
    <property type="match status" value="1"/>
</dbReference>
<dbReference type="GO" id="GO:0003755">
    <property type="term" value="F:peptidyl-prolyl cis-trans isomerase activity"/>
    <property type="evidence" value="ECO:0007669"/>
    <property type="project" value="UniProtKB-KW"/>
</dbReference>
<name>A0ABD1VTB3_9LAMI</name>
<evidence type="ECO:0000256" key="4">
    <source>
        <dbReference type="ARBA" id="ARBA00023110"/>
    </source>
</evidence>
<evidence type="ECO:0000313" key="8">
    <source>
        <dbReference type="EMBL" id="KAL2540629.1"/>
    </source>
</evidence>
<dbReference type="PROSITE" id="PS50072">
    <property type="entry name" value="CSA_PPIASE_2"/>
    <property type="match status" value="1"/>
</dbReference>
<evidence type="ECO:0000256" key="1">
    <source>
        <dbReference type="ARBA" id="ARBA00000971"/>
    </source>
</evidence>
<evidence type="ECO:0000256" key="6">
    <source>
        <dbReference type="SAM" id="MobiDB-lite"/>
    </source>
</evidence>
<keyword evidence="4" id="KW-0697">Rotamase</keyword>
<evidence type="ECO:0000313" key="9">
    <source>
        <dbReference type="Proteomes" id="UP001604336"/>
    </source>
</evidence>
<evidence type="ECO:0000256" key="5">
    <source>
        <dbReference type="ARBA" id="ARBA00023235"/>
    </source>
</evidence>
<evidence type="ECO:0000256" key="2">
    <source>
        <dbReference type="ARBA" id="ARBA00007365"/>
    </source>
</evidence>
<feature type="compositionally biased region" description="Low complexity" evidence="6">
    <location>
        <begin position="316"/>
        <end position="332"/>
    </location>
</feature>
<dbReference type="EC" id="5.2.1.8" evidence="3"/>
<feature type="compositionally biased region" description="Basic residues" evidence="6">
    <location>
        <begin position="355"/>
        <end position="394"/>
    </location>
</feature>
<keyword evidence="5 8" id="KW-0413">Isomerase</keyword>
<dbReference type="Gene3D" id="2.40.100.10">
    <property type="entry name" value="Cyclophilin-like"/>
    <property type="match status" value="1"/>
</dbReference>
<sequence length="415" mass="45832">MVIYGIHQTPTANITNRLRTNGANGEEILEKILLPHTSYSHTFGKPPTFQFSLGKSVVTRSAWQFLTESSLRNELSSILISSNPVENMNKKKNPLVFLDASIDGDPVERIVIELFADVVPRTAENFRALCTGEKGIGASTGKPLHYKGSIFHRIIKGFMAQGGYFSKGNGTGGESIFGGKFADENFKLDHSGPGFLSMANGGPNTNGSQFFMTFKRQPHLDGKHVVFGKVVKGMDVVKKIEQVGTADGKPSGLVKIVDCGEMSESKMHDSVGAGKGRKKKSTRALSSDDSSDSEAKGKRQASLKDRRRKRRKRYSSSDSYSSDTDSDSSVTDSDSDSDSHSESDSHSSSSSSDGRRRKRRKLTKRDRHQRGKKKVGRKERRKVKRDKKSRRKSKRNSESSSDTGSGEEQEQRQQL</sequence>
<dbReference type="PANTHER" id="PTHR11071">
    <property type="entry name" value="PEPTIDYL-PROLYL CIS-TRANS ISOMERASE"/>
    <property type="match status" value="1"/>
</dbReference>
<protein>
    <recommendedName>
        <fullName evidence="3">peptidylprolyl isomerase</fullName>
        <ecNumber evidence="3">5.2.1.8</ecNumber>
    </recommendedName>
</protein>
<gene>
    <name evidence="8" type="ORF">Adt_01607</name>
</gene>
<dbReference type="EMBL" id="JBFOLK010000001">
    <property type="protein sequence ID" value="KAL2540629.1"/>
    <property type="molecule type" value="Genomic_DNA"/>
</dbReference>
<dbReference type="AlphaFoldDB" id="A0ABD1VTB3"/>
<dbReference type="PROSITE" id="PS00170">
    <property type="entry name" value="CSA_PPIASE_1"/>
    <property type="match status" value="1"/>
</dbReference>
<accession>A0ABD1VTB3</accession>
<dbReference type="Pfam" id="PF00160">
    <property type="entry name" value="Pro_isomerase"/>
    <property type="match status" value="1"/>
</dbReference>